<dbReference type="Gene3D" id="1.10.10.10">
    <property type="entry name" value="Winged helix-like DNA-binding domain superfamily/Winged helix DNA-binding domain"/>
    <property type="match status" value="1"/>
</dbReference>
<dbReference type="PANTHER" id="PTHR18964">
    <property type="entry name" value="ROK (REPRESSOR, ORF, KINASE) FAMILY"/>
    <property type="match status" value="1"/>
</dbReference>
<dbReference type="OrthoDB" id="9795247at2"/>
<dbReference type="RefSeq" id="WP_077025600.1">
    <property type="nucleotide sequence ID" value="NZ_CP017641.1"/>
</dbReference>
<dbReference type="KEGG" id="fmr:Fuma_03893"/>
<comment type="similarity">
    <text evidence="1">Belongs to the ROK (NagC/XylR) family.</text>
</comment>
<dbReference type="Pfam" id="PF00480">
    <property type="entry name" value="ROK"/>
    <property type="match status" value="1"/>
</dbReference>
<evidence type="ECO:0000259" key="2">
    <source>
        <dbReference type="Pfam" id="PF12802"/>
    </source>
</evidence>
<dbReference type="SUPFAM" id="SSF46785">
    <property type="entry name" value="Winged helix' DNA-binding domain"/>
    <property type="match status" value="1"/>
</dbReference>
<accession>A0A1P8WJP1</accession>
<protein>
    <submittedName>
        <fullName evidence="3">N-acetylglucosamine repressor</fullName>
    </submittedName>
</protein>
<dbReference type="InterPro" id="IPR036390">
    <property type="entry name" value="WH_DNA-bd_sf"/>
</dbReference>
<dbReference type="CDD" id="cd00090">
    <property type="entry name" value="HTH_ARSR"/>
    <property type="match status" value="1"/>
</dbReference>
<sequence length="388" mass="40872">MASSDIQPGLLRKMTVRRVLECLQQLGPLSRADLTRETGISAPTVSKAVADLLDSGLLEEGAAPDNVLGRPGKRLQLAQDRAQVLGVVLDAGTCDVVAASLDGAIHQEMTTTFATPSRYDNLRQLMSDAVCDMIASSTATTLGIGISMPGLTDENAQRNLFSPNLHAINQQNPAADLFAATGVTAIAMQDARALCMAERLYGNARGLHDFAMLDVSTGLGLGVFSGGELLSGHNGFAGELGHITVDPTGKLCGCGNHGCLETLATDTALAAMISDRLGERLSAEVVIERLHNGELQAPQEVNRVCEYLAIAMASVINLFNPSNLLIHGGFPSISESILPQVIRMTQRRALAPSFERCEIKTAATTKQLAAIAAIVHHLTCAAGPRVSD</sequence>
<evidence type="ECO:0000313" key="4">
    <source>
        <dbReference type="Proteomes" id="UP000187735"/>
    </source>
</evidence>
<dbReference type="InterPro" id="IPR000835">
    <property type="entry name" value="HTH_MarR-typ"/>
</dbReference>
<organism evidence="3 4">
    <name type="scientific">Fuerstiella marisgermanici</name>
    <dbReference type="NCBI Taxonomy" id="1891926"/>
    <lineage>
        <taxon>Bacteria</taxon>
        <taxon>Pseudomonadati</taxon>
        <taxon>Planctomycetota</taxon>
        <taxon>Planctomycetia</taxon>
        <taxon>Planctomycetales</taxon>
        <taxon>Planctomycetaceae</taxon>
        <taxon>Fuerstiella</taxon>
    </lineage>
</organism>
<dbReference type="InterPro" id="IPR011991">
    <property type="entry name" value="ArsR-like_HTH"/>
</dbReference>
<dbReference type="AlphaFoldDB" id="A0A1P8WJP1"/>
<dbReference type="InterPro" id="IPR000600">
    <property type="entry name" value="ROK"/>
</dbReference>
<proteinExistence type="inferred from homology"/>
<dbReference type="InterPro" id="IPR036388">
    <property type="entry name" value="WH-like_DNA-bd_sf"/>
</dbReference>
<dbReference type="PANTHER" id="PTHR18964:SF149">
    <property type="entry name" value="BIFUNCTIONAL UDP-N-ACETYLGLUCOSAMINE 2-EPIMERASE_N-ACETYLMANNOSAMINE KINASE"/>
    <property type="match status" value="1"/>
</dbReference>
<dbReference type="SUPFAM" id="SSF53067">
    <property type="entry name" value="Actin-like ATPase domain"/>
    <property type="match status" value="2"/>
</dbReference>
<keyword evidence="4" id="KW-1185">Reference proteome</keyword>
<feature type="domain" description="HTH marR-type" evidence="2">
    <location>
        <begin position="18"/>
        <end position="64"/>
    </location>
</feature>
<dbReference type="Pfam" id="PF12802">
    <property type="entry name" value="MarR_2"/>
    <property type="match status" value="1"/>
</dbReference>
<dbReference type="PROSITE" id="PS01125">
    <property type="entry name" value="ROK"/>
    <property type="match status" value="1"/>
</dbReference>
<dbReference type="STRING" id="1891926.Fuma_03893"/>
<dbReference type="GO" id="GO:0003700">
    <property type="term" value="F:DNA-binding transcription factor activity"/>
    <property type="evidence" value="ECO:0007669"/>
    <property type="project" value="InterPro"/>
</dbReference>
<reference evidence="3 4" key="1">
    <citation type="journal article" date="2016" name="Front. Microbiol.">
        <title>Fuerstia marisgermanicae gen. nov., sp. nov., an Unusual Member of the Phylum Planctomycetes from the German Wadden Sea.</title>
        <authorList>
            <person name="Kohn T."/>
            <person name="Heuer A."/>
            <person name="Jogler M."/>
            <person name="Vollmers J."/>
            <person name="Boedeker C."/>
            <person name="Bunk B."/>
            <person name="Rast P."/>
            <person name="Borchert D."/>
            <person name="Glockner I."/>
            <person name="Freese H.M."/>
            <person name="Klenk H.P."/>
            <person name="Overmann J."/>
            <person name="Kaster A.K."/>
            <person name="Rohde M."/>
            <person name="Wiegand S."/>
            <person name="Jogler C."/>
        </authorList>
    </citation>
    <scope>NUCLEOTIDE SEQUENCE [LARGE SCALE GENOMIC DNA]</scope>
    <source>
        <strain evidence="3 4">NH11</strain>
    </source>
</reference>
<dbReference type="Proteomes" id="UP000187735">
    <property type="component" value="Chromosome"/>
</dbReference>
<name>A0A1P8WJP1_9PLAN</name>
<evidence type="ECO:0000256" key="1">
    <source>
        <dbReference type="ARBA" id="ARBA00006479"/>
    </source>
</evidence>
<evidence type="ECO:0000313" key="3">
    <source>
        <dbReference type="EMBL" id="APZ94268.1"/>
    </source>
</evidence>
<dbReference type="Gene3D" id="3.30.420.40">
    <property type="match status" value="2"/>
</dbReference>
<dbReference type="EMBL" id="CP017641">
    <property type="protein sequence ID" value="APZ94268.1"/>
    <property type="molecule type" value="Genomic_DNA"/>
</dbReference>
<dbReference type="InterPro" id="IPR049874">
    <property type="entry name" value="ROK_cs"/>
</dbReference>
<dbReference type="InterPro" id="IPR043129">
    <property type="entry name" value="ATPase_NBD"/>
</dbReference>
<gene>
    <name evidence="3" type="primary">nagC</name>
    <name evidence="3" type="ORF">Fuma_03893</name>
</gene>